<gene>
    <name evidence="1" type="ORF">DBV05_g11190</name>
</gene>
<dbReference type="PANTHER" id="PTHR47784:SF5">
    <property type="entry name" value="STEROL UPTAKE CONTROL PROTEIN 2"/>
    <property type="match status" value="1"/>
</dbReference>
<dbReference type="InterPro" id="IPR053157">
    <property type="entry name" value="Sterol_Uptake_Regulator"/>
</dbReference>
<name>A0A5N5CXN9_9PEZI</name>
<organism evidence="1 2">
    <name type="scientific">Lasiodiplodia theobromae</name>
    <dbReference type="NCBI Taxonomy" id="45133"/>
    <lineage>
        <taxon>Eukaryota</taxon>
        <taxon>Fungi</taxon>
        <taxon>Dikarya</taxon>
        <taxon>Ascomycota</taxon>
        <taxon>Pezizomycotina</taxon>
        <taxon>Dothideomycetes</taxon>
        <taxon>Dothideomycetes incertae sedis</taxon>
        <taxon>Botryosphaeriales</taxon>
        <taxon>Botryosphaeriaceae</taxon>
        <taxon>Lasiodiplodia</taxon>
    </lineage>
</organism>
<keyword evidence="2" id="KW-1185">Reference proteome</keyword>
<comment type="caution">
    <text evidence="1">The sequence shown here is derived from an EMBL/GenBank/DDBJ whole genome shotgun (WGS) entry which is preliminary data.</text>
</comment>
<dbReference type="Pfam" id="PF11951">
    <property type="entry name" value="Fungal_trans_2"/>
    <property type="match status" value="1"/>
</dbReference>
<protein>
    <recommendedName>
        <fullName evidence="3">Sterol uptake control protein 2</fullName>
    </recommendedName>
</protein>
<evidence type="ECO:0008006" key="3">
    <source>
        <dbReference type="Google" id="ProtNLM"/>
    </source>
</evidence>
<proteinExistence type="predicted"/>
<accession>A0A5N5CXN9</accession>
<dbReference type="EMBL" id="VCHE01000150">
    <property type="protein sequence ID" value="KAB2570125.1"/>
    <property type="molecule type" value="Genomic_DNA"/>
</dbReference>
<dbReference type="GO" id="GO:0001228">
    <property type="term" value="F:DNA-binding transcription activator activity, RNA polymerase II-specific"/>
    <property type="evidence" value="ECO:0007669"/>
    <property type="project" value="TreeGrafter"/>
</dbReference>
<evidence type="ECO:0000313" key="2">
    <source>
        <dbReference type="Proteomes" id="UP000325902"/>
    </source>
</evidence>
<dbReference type="AlphaFoldDB" id="A0A5N5CXN9"/>
<dbReference type="PANTHER" id="PTHR47784">
    <property type="entry name" value="STEROL UPTAKE CONTROL PROTEIN 2"/>
    <property type="match status" value="1"/>
</dbReference>
<dbReference type="OrthoDB" id="3546279at2759"/>
<sequence length="307" mass="35320">MGLLHHYTAYTSLTFADLPEIIEIYRVTAPQLAFSDPDLLSSLLAISALHRAHVDRNPERQQAYFSRATKHQNHSIHVLQDRITNITQQNCVGLYVSACILSIYTLAEKAWLWRCSRDTASLDDVIRCVRLFRGVPSILRHENHSVFRWVMDGPLKPIGDGFLYKPTGSFTPEQEAYFAILRQFLVEDQDSGDEERAVYLEALQVLREYAELLLDVRVQRQIETVGLTLAWPTIVSEQYLKYLGEPRRGAILLLAQYAALFMRLEQFWWAETWGKTVLAVSLELLPEVWKWAIRSFCRENGVNGCST</sequence>
<reference evidence="1 2" key="1">
    <citation type="journal article" date="2019" name="Sci. Rep.">
        <title>A multi-omics analysis of the grapevine pathogen Lasiodiplodia theobromae reveals that temperature affects the expression of virulence- and pathogenicity-related genes.</title>
        <authorList>
            <person name="Felix C."/>
            <person name="Meneses R."/>
            <person name="Goncalves M.F.M."/>
            <person name="Tilleman L."/>
            <person name="Duarte A.S."/>
            <person name="Jorrin-Novo J.V."/>
            <person name="Van de Peer Y."/>
            <person name="Deforce D."/>
            <person name="Van Nieuwerburgh F."/>
            <person name="Esteves A.C."/>
            <person name="Alves A."/>
        </authorList>
    </citation>
    <scope>NUCLEOTIDE SEQUENCE [LARGE SCALE GENOMIC DNA]</scope>
    <source>
        <strain evidence="1 2">LA-SOL3</strain>
    </source>
</reference>
<evidence type="ECO:0000313" key="1">
    <source>
        <dbReference type="EMBL" id="KAB2570125.1"/>
    </source>
</evidence>
<dbReference type="InterPro" id="IPR021858">
    <property type="entry name" value="Fun_TF"/>
</dbReference>
<dbReference type="Proteomes" id="UP000325902">
    <property type="component" value="Unassembled WGS sequence"/>
</dbReference>